<accession>A0A4Y2D3Z4</accession>
<dbReference type="AlphaFoldDB" id="A0A4Y2D3Z4"/>
<reference evidence="1 2" key="1">
    <citation type="journal article" date="2019" name="Sci. Rep.">
        <title>Orb-weaving spider Araneus ventricosus genome elucidates the spidroin gene catalogue.</title>
        <authorList>
            <person name="Kono N."/>
            <person name="Nakamura H."/>
            <person name="Ohtoshi R."/>
            <person name="Moran D.A.P."/>
            <person name="Shinohara A."/>
            <person name="Yoshida Y."/>
            <person name="Fujiwara M."/>
            <person name="Mori M."/>
            <person name="Tomita M."/>
            <person name="Arakawa K."/>
        </authorList>
    </citation>
    <scope>NUCLEOTIDE SEQUENCE [LARGE SCALE GENOMIC DNA]</scope>
</reference>
<sequence length="100" mass="10643">MHVCVTRKTGSSRPALASSFRNDSFRHDSSSAEAGVLAAHHRATARPFPKEIRTTNGGVTQSHTVIMPTGEASSSFLFGSNSYPYSIYGACARGTACMCK</sequence>
<comment type="caution">
    <text evidence="1">The sequence shown here is derived from an EMBL/GenBank/DDBJ whole genome shotgun (WGS) entry which is preliminary data.</text>
</comment>
<organism evidence="1 2">
    <name type="scientific">Araneus ventricosus</name>
    <name type="common">Orbweaver spider</name>
    <name type="synonym">Epeira ventricosa</name>
    <dbReference type="NCBI Taxonomy" id="182803"/>
    <lineage>
        <taxon>Eukaryota</taxon>
        <taxon>Metazoa</taxon>
        <taxon>Ecdysozoa</taxon>
        <taxon>Arthropoda</taxon>
        <taxon>Chelicerata</taxon>
        <taxon>Arachnida</taxon>
        <taxon>Araneae</taxon>
        <taxon>Araneomorphae</taxon>
        <taxon>Entelegynae</taxon>
        <taxon>Araneoidea</taxon>
        <taxon>Araneidae</taxon>
        <taxon>Araneus</taxon>
    </lineage>
</organism>
<evidence type="ECO:0000313" key="2">
    <source>
        <dbReference type="Proteomes" id="UP000499080"/>
    </source>
</evidence>
<dbReference type="EMBL" id="BGPR01000293">
    <property type="protein sequence ID" value="GBM11029.1"/>
    <property type="molecule type" value="Genomic_DNA"/>
</dbReference>
<protein>
    <submittedName>
        <fullName evidence="1">Uncharacterized protein</fullName>
    </submittedName>
</protein>
<proteinExistence type="predicted"/>
<evidence type="ECO:0000313" key="1">
    <source>
        <dbReference type="EMBL" id="GBM11029.1"/>
    </source>
</evidence>
<gene>
    <name evidence="1" type="ORF">AVEN_1356_1</name>
</gene>
<keyword evidence="2" id="KW-1185">Reference proteome</keyword>
<name>A0A4Y2D3Z4_ARAVE</name>
<dbReference type="Proteomes" id="UP000499080">
    <property type="component" value="Unassembled WGS sequence"/>
</dbReference>